<protein>
    <submittedName>
        <fullName evidence="1">Uncharacterized protein</fullName>
    </submittedName>
</protein>
<name>A0A2H0VEK0_9BACT</name>
<organism evidence="1 2">
    <name type="scientific">Candidatus Doudnabacteria bacterium CG10_big_fil_rev_8_21_14_0_10_41_10</name>
    <dbReference type="NCBI Taxonomy" id="1974551"/>
    <lineage>
        <taxon>Bacteria</taxon>
        <taxon>Candidatus Doudnaibacteriota</taxon>
    </lineage>
</organism>
<dbReference type="AlphaFoldDB" id="A0A2H0VEK0"/>
<evidence type="ECO:0000313" key="1">
    <source>
        <dbReference type="EMBL" id="PIR97532.1"/>
    </source>
</evidence>
<evidence type="ECO:0000313" key="2">
    <source>
        <dbReference type="Proteomes" id="UP000230557"/>
    </source>
</evidence>
<dbReference type="EMBL" id="PFAJ01000012">
    <property type="protein sequence ID" value="PIR97532.1"/>
    <property type="molecule type" value="Genomic_DNA"/>
</dbReference>
<gene>
    <name evidence="1" type="ORF">COT91_00970</name>
</gene>
<comment type="caution">
    <text evidence="1">The sequence shown here is derived from an EMBL/GenBank/DDBJ whole genome shotgun (WGS) entry which is preliminary data.</text>
</comment>
<sequence length="178" mass="20990">MAKLKHITKYHERALELKYKGYSYQNIAEDINRKFEKSRKAKFTEQSIKDWFKESGTLCETYRLYAQELDAFHQETVDIIRKAGVRVREQNFRLANEMLVALMGSQNDGVKLAAIKELLDRVEGHPKETLQLNKINFKEMNPSDRWDFIPYEMQLALARNQYPDAKAEIIKKWVDTGE</sequence>
<reference evidence="2" key="1">
    <citation type="submission" date="2017-09" db="EMBL/GenBank/DDBJ databases">
        <title>Depth-based differentiation of microbial function through sediment-hosted aquifers and enrichment of novel symbionts in the deep terrestrial subsurface.</title>
        <authorList>
            <person name="Probst A.J."/>
            <person name="Ladd B."/>
            <person name="Jarett J.K."/>
            <person name="Geller-Mcgrath D.E."/>
            <person name="Sieber C.M.K."/>
            <person name="Emerson J.B."/>
            <person name="Anantharaman K."/>
            <person name="Thomas B.C."/>
            <person name="Malmstrom R."/>
            <person name="Stieglmeier M."/>
            <person name="Klingl A."/>
            <person name="Woyke T."/>
            <person name="Ryan C.M."/>
            <person name="Banfield J.F."/>
        </authorList>
    </citation>
    <scope>NUCLEOTIDE SEQUENCE [LARGE SCALE GENOMIC DNA]</scope>
</reference>
<proteinExistence type="predicted"/>
<accession>A0A2H0VEK0</accession>
<dbReference type="Proteomes" id="UP000230557">
    <property type="component" value="Unassembled WGS sequence"/>
</dbReference>